<keyword evidence="1" id="KW-0813">Transport</keyword>
<keyword evidence="10" id="KW-1185">Reference proteome</keyword>
<proteinExistence type="predicted"/>
<sequence length="136" mass="15013">MRISTLAAALAATLAAPGFALAQDAAGDPEAGQRVFNQCRACHQVGENARNMVGPVLNNLFGRESASIEDYNYSQAMQDYDVTWTHETFRTYIKDPRGEVPGTKMVYPGLKDDEQITNLIAYLEQFDEDTSDNTSQ</sequence>
<organism evidence="9 10">
    <name type="scientific">Salinarimonas ramus</name>
    <dbReference type="NCBI Taxonomy" id="690164"/>
    <lineage>
        <taxon>Bacteria</taxon>
        <taxon>Pseudomonadati</taxon>
        <taxon>Pseudomonadota</taxon>
        <taxon>Alphaproteobacteria</taxon>
        <taxon>Hyphomicrobiales</taxon>
        <taxon>Salinarimonadaceae</taxon>
        <taxon>Salinarimonas</taxon>
    </lineage>
</organism>
<evidence type="ECO:0000313" key="9">
    <source>
        <dbReference type="EMBL" id="GGK19371.1"/>
    </source>
</evidence>
<dbReference type="Proteomes" id="UP000600449">
    <property type="component" value="Unassembled WGS sequence"/>
</dbReference>
<feature type="signal peptide" evidence="7">
    <location>
        <begin position="1"/>
        <end position="22"/>
    </location>
</feature>
<dbReference type="GO" id="GO:0020037">
    <property type="term" value="F:heme binding"/>
    <property type="evidence" value="ECO:0007669"/>
    <property type="project" value="InterPro"/>
</dbReference>
<keyword evidence="4" id="KW-0249">Electron transport</keyword>
<keyword evidence="3 6" id="KW-0479">Metal-binding</keyword>
<dbReference type="Gene3D" id="1.10.760.10">
    <property type="entry name" value="Cytochrome c-like domain"/>
    <property type="match status" value="1"/>
</dbReference>
<dbReference type="PRINTS" id="PR00604">
    <property type="entry name" value="CYTCHRMECIAB"/>
</dbReference>
<dbReference type="RefSeq" id="WP_188908674.1">
    <property type="nucleotide sequence ID" value="NZ_BMMF01000001.1"/>
</dbReference>
<gene>
    <name evidence="9" type="primary">cycA</name>
    <name evidence="9" type="ORF">GCM10011322_02620</name>
</gene>
<keyword evidence="5 6" id="KW-0408">Iron</keyword>
<evidence type="ECO:0000256" key="4">
    <source>
        <dbReference type="ARBA" id="ARBA00022982"/>
    </source>
</evidence>
<name>A0A917Q481_9HYPH</name>
<dbReference type="SUPFAM" id="SSF46626">
    <property type="entry name" value="Cytochrome c"/>
    <property type="match status" value="1"/>
</dbReference>
<dbReference type="InterPro" id="IPR036909">
    <property type="entry name" value="Cyt_c-like_dom_sf"/>
</dbReference>
<evidence type="ECO:0000256" key="2">
    <source>
        <dbReference type="ARBA" id="ARBA00022617"/>
    </source>
</evidence>
<dbReference type="GO" id="GO:0046872">
    <property type="term" value="F:metal ion binding"/>
    <property type="evidence" value="ECO:0007669"/>
    <property type="project" value="UniProtKB-KW"/>
</dbReference>
<protein>
    <submittedName>
        <fullName evidence="9">Cytochrome c-550</fullName>
    </submittedName>
</protein>
<dbReference type="AlphaFoldDB" id="A0A917Q481"/>
<evidence type="ECO:0000256" key="7">
    <source>
        <dbReference type="SAM" id="SignalP"/>
    </source>
</evidence>
<dbReference type="Pfam" id="PF00034">
    <property type="entry name" value="Cytochrom_C"/>
    <property type="match status" value="1"/>
</dbReference>
<dbReference type="InterPro" id="IPR002327">
    <property type="entry name" value="Cyt_c_1A/1B"/>
</dbReference>
<evidence type="ECO:0000259" key="8">
    <source>
        <dbReference type="PROSITE" id="PS51007"/>
    </source>
</evidence>
<evidence type="ECO:0000256" key="6">
    <source>
        <dbReference type="PROSITE-ProRule" id="PRU00433"/>
    </source>
</evidence>
<accession>A0A917Q481</accession>
<dbReference type="PANTHER" id="PTHR11961">
    <property type="entry name" value="CYTOCHROME C"/>
    <property type="match status" value="1"/>
</dbReference>
<feature type="domain" description="Cytochrome c" evidence="8">
    <location>
        <begin position="27"/>
        <end position="127"/>
    </location>
</feature>
<comment type="caution">
    <text evidence="9">The sequence shown here is derived from an EMBL/GenBank/DDBJ whole genome shotgun (WGS) entry which is preliminary data.</text>
</comment>
<keyword evidence="7" id="KW-0732">Signal</keyword>
<feature type="chain" id="PRO_5038048004" evidence="7">
    <location>
        <begin position="23"/>
        <end position="136"/>
    </location>
</feature>
<evidence type="ECO:0000256" key="5">
    <source>
        <dbReference type="ARBA" id="ARBA00023004"/>
    </source>
</evidence>
<evidence type="ECO:0000313" key="10">
    <source>
        <dbReference type="Proteomes" id="UP000600449"/>
    </source>
</evidence>
<evidence type="ECO:0000256" key="3">
    <source>
        <dbReference type="ARBA" id="ARBA00022723"/>
    </source>
</evidence>
<keyword evidence="2 6" id="KW-0349">Heme</keyword>
<dbReference type="InterPro" id="IPR009056">
    <property type="entry name" value="Cyt_c-like_dom"/>
</dbReference>
<evidence type="ECO:0000256" key="1">
    <source>
        <dbReference type="ARBA" id="ARBA00022448"/>
    </source>
</evidence>
<reference evidence="9 10" key="1">
    <citation type="journal article" date="2014" name="Int. J. Syst. Evol. Microbiol.">
        <title>Complete genome sequence of Corynebacterium casei LMG S-19264T (=DSM 44701T), isolated from a smear-ripened cheese.</title>
        <authorList>
            <consortium name="US DOE Joint Genome Institute (JGI-PGF)"/>
            <person name="Walter F."/>
            <person name="Albersmeier A."/>
            <person name="Kalinowski J."/>
            <person name="Ruckert C."/>
        </authorList>
    </citation>
    <scope>NUCLEOTIDE SEQUENCE [LARGE SCALE GENOMIC DNA]</scope>
    <source>
        <strain evidence="9 10">CGMCC 1.9161</strain>
    </source>
</reference>
<dbReference type="PROSITE" id="PS51007">
    <property type="entry name" value="CYTC"/>
    <property type="match status" value="1"/>
</dbReference>
<dbReference type="EMBL" id="BMMF01000001">
    <property type="protein sequence ID" value="GGK19371.1"/>
    <property type="molecule type" value="Genomic_DNA"/>
</dbReference>
<dbReference type="GO" id="GO:0009055">
    <property type="term" value="F:electron transfer activity"/>
    <property type="evidence" value="ECO:0007669"/>
    <property type="project" value="InterPro"/>
</dbReference>